<dbReference type="AlphaFoldDB" id="A0A917EIN0"/>
<proteinExistence type="predicted"/>
<dbReference type="Gene3D" id="2.60.120.10">
    <property type="entry name" value="Jelly Rolls"/>
    <property type="match status" value="1"/>
</dbReference>
<organism evidence="3 4">
    <name type="scientific">Actibacterium pelagium</name>
    <dbReference type="NCBI Taxonomy" id="2029103"/>
    <lineage>
        <taxon>Bacteria</taxon>
        <taxon>Pseudomonadati</taxon>
        <taxon>Pseudomonadota</taxon>
        <taxon>Alphaproteobacteria</taxon>
        <taxon>Rhodobacterales</taxon>
        <taxon>Roseobacteraceae</taxon>
        <taxon>Actibacterium</taxon>
    </lineage>
</organism>
<reference evidence="3" key="1">
    <citation type="journal article" date="2014" name="Int. J. Syst. Evol. Microbiol.">
        <title>Complete genome sequence of Corynebacterium casei LMG S-19264T (=DSM 44701T), isolated from a smear-ripened cheese.</title>
        <authorList>
            <consortium name="US DOE Joint Genome Institute (JGI-PGF)"/>
            <person name="Walter F."/>
            <person name="Albersmeier A."/>
            <person name="Kalinowski J."/>
            <person name="Ruckert C."/>
        </authorList>
    </citation>
    <scope>NUCLEOTIDE SEQUENCE</scope>
    <source>
        <strain evidence="3">CGMCC 1.16012</strain>
    </source>
</reference>
<dbReference type="Pfam" id="PF00027">
    <property type="entry name" value="cNMP_binding"/>
    <property type="match status" value="1"/>
</dbReference>
<evidence type="ECO:0000313" key="3">
    <source>
        <dbReference type="EMBL" id="GGE40931.1"/>
    </source>
</evidence>
<dbReference type="InterPro" id="IPR014710">
    <property type="entry name" value="RmlC-like_jellyroll"/>
</dbReference>
<feature type="transmembrane region" description="Helical" evidence="1">
    <location>
        <begin position="14"/>
        <end position="33"/>
    </location>
</feature>
<evidence type="ECO:0000313" key="4">
    <source>
        <dbReference type="Proteomes" id="UP000606730"/>
    </source>
</evidence>
<dbReference type="InterPro" id="IPR050397">
    <property type="entry name" value="Env_Response_Regulators"/>
</dbReference>
<keyword evidence="1" id="KW-0472">Membrane</keyword>
<feature type="domain" description="Cyclic nucleotide-binding" evidence="2">
    <location>
        <begin position="89"/>
        <end position="180"/>
    </location>
</feature>
<gene>
    <name evidence="3" type="ORF">GCM10011517_05750</name>
</gene>
<dbReference type="PANTHER" id="PTHR24567">
    <property type="entry name" value="CRP FAMILY TRANSCRIPTIONAL REGULATORY PROTEIN"/>
    <property type="match status" value="1"/>
</dbReference>
<dbReference type="InterPro" id="IPR000595">
    <property type="entry name" value="cNMP-bd_dom"/>
</dbReference>
<dbReference type="GO" id="GO:0003700">
    <property type="term" value="F:DNA-binding transcription factor activity"/>
    <property type="evidence" value="ECO:0007669"/>
    <property type="project" value="TreeGrafter"/>
</dbReference>
<dbReference type="PROSITE" id="PS00889">
    <property type="entry name" value="CNMP_BINDING_2"/>
    <property type="match status" value="1"/>
</dbReference>
<keyword evidence="1" id="KW-0812">Transmembrane</keyword>
<accession>A0A917EIN0</accession>
<dbReference type="SMART" id="SM00100">
    <property type="entry name" value="cNMP"/>
    <property type="match status" value="1"/>
</dbReference>
<sequence length="216" mass="23780">MGNQMQVSGDWVEYSSYLASVLVFAAFFMKAIVPLRLVAMASNIAFVAYAAGAGILPILILHAALLPLNIIRISQHISLVRRVREASENEPDIAKLLPLMTRRKFTEGDIIFRQGEEADEMYYLCQGKVEFPEVGAVVSAGEIFGEIALFLQDNRRTASAVCAGPCEVFSLSEKKVQQLVVTDPSFGLFLSKLIAARLQQNNQSLLRQSMPVAVEN</sequence>
<protein>
    <recommendedName>
        <fullName evidence="2">Cyclic nucleotide-binding domain-containing protein</fullName>
    </recommendedName>
</protein>
<dbReference type="GO" id="GO:0005829">
    <property type="term" value="C:cytosol"/>
    <property type="evidence" value="ECO:0007669"/>
    <property type="project" value="TreeGrafter"/>
</dbReference>
<dbReference type="CDD" id="cd00038">
    <property type="entry name" value="CAP_ED"/>
    <property type="match status" value="1"/>
</dbReference>
<dbReference type="InterPro" id="IPR018490">
    <property type="entry name" value="cNMP-bd_dom_sf"/>
</dbReference>
<comment type="caution">
    <text evidence="3">The sequence shown here is derived from an EMBL/GenBank/DDBJ whole genome shotgun (WGS) entry which is preliminary data.</text>
</comment>
<dbReference type="PROSITE" id="PS50042">
    <property type="entry name" value="CNMP_BINDING_3"/>
    <property type="match status" value="1"/>
</dbReference>
<dbReference type="Proteomes" id="UP000606730">
    <property type="component" value="Unassembled WGS sequence"/>
</dbReference>
<evidence type="ECO:0000256" key="1">
    <source>
        <dbReference type="SAM" id="Phobius"/>
    </source>
</evidence>
<evidence type="ECO:0000259" key="2">
    <source>
        <dbReference type="PROSITE" id="PS50042"/>
    </source>
</evidence>
<reference evidence="3" key="2">
    <citation type="submission" date="2020-09" db="EMBL/GenBank/DDBJ databases">
        <authorList>
            <person name="Sun Q."/>
            <person name="Zhou Y."/>
        </authorList>
    </citation>
    <scope>NUCLEOTIDE SEQUENCE</scope>
    <source>
        <strain evidence="3">CGMCC 1.16012</strain>
    </source>
</reference>
<keyword evidence="4" id="KW-1185">Reference proteome</keyword>
<dbReference type="PANTHER" id="PTHR24567:SF68">
    <property type="entry name" value="DNA-BINDING TRANSCRIPTIONAL DUAL REGULATOR CRP"/>
    <property type="match status" value="1"/>
</dbReference>
<dbReference type="EMBL" id="BMKN01000001">
    <property type="protein sequence ID" value="GGE40931.1"/>
    <property type="molecule type" value="Genomic_DNA"/>
</dbReference>
<keyword evidence="1" id="KW-1133">Transmembrane helix</keyword>
<dbReference type="InterPro" id="IPR018488">
    <property type="entry name" value="cNMP-bd_CS"/>
</dbReference>
<dbReference type="SUPFAM" id="SSF51206">
    <property type="entry name" value="cAMP-binding domain-like"/>
    <property type="match status" value="1"/>
</dbReference>
<name>A0A917EIN0_9RHOB</name>
<feature type="transmembrane region" description="Helical" evidence="1">
    <location>
        <begin position="45"/>
        <end position="68"/>
    </location>
</feature>